<dbReference type="PROSITE" id="PS50850">
    <property type="entry name" value="MFS"/>
    <property type="match status" value="1"/>
</dbReference>
<feature type="transmembrane region" description="Helical" evidence="7">
    <location>
        <begin position="56"/>
        <end position="79"/>
    </location>
</feature>
<accession>A0AB39L4U3</accession>
<dbReference type="GO" id="GO:0005886">
    <property type="term" value="C:plasma membrane"/>
    <property type="evidence" value="ECO:0007669"/>
    <property type="project" value="UniProtKB-SubCell"/>
</dbReference>
<dbReference type="InterPro" id="IPR036259">
    <property type="entry name" value="MFS_trans_sf"/>
</dbReference>
<evidence type="ECO:0000256" key="2">
    <source>
        <dbReference type="ARBA" id="ARBA00022448"/>
    </source>
</evidence>
<feature type="transmembrane region" description="Helical" evidence="7">
    <location>
        <begin position="349"/>
        <end position="373"/>
    </location>
</feature>
<dbReference type="SUPFAM" id="SSF103473">
    <property type="entry name" value="MFS general substrate transporter"/>
    <property type="match status" value="1"/>
</dbReference>
<feature type="transmembrane region" description="Helical" evidence="7">
    <location>
        <begin position="324"/>
        <end position="343"/>
    </location>
</feature>
<dbReference type="PROSITE" id="PS00217">
    <property type="entry name" value="SUGAR_TRANSPORT_2"/>
    <property type="match status" value="1"/>
</dbReference>
<evidence type="ECO:0000256" key="1">
    <source>
        <dbReference type="ARBA" id="ARBA00004651"/>
    </source>
</evidence>
<evidence type="ECO:0000256" key="5">
    <source>
        <dbReference type="ARBA" id="ARBA00022989"/>
    </source>
</evidence>
<organism evidence="9">
    <name type="scientific">Sinomonas puerhi</name>
    <dbReference type="NCBI Taxonomy" id="3238584"/>
    <lineage>
        <taxon>Bacteria</taxon>
        <taxon>Bacillati</taxon>
        <taxon>Actinomycetota</taxon>
        <taxon>Actinomycetes</taxon>
        <taxon>Micrococcales</taxon>
        <taxon>Micrococcaceae</taxon>
        <taxon>Sinomonas</taxon>
    </lineage>
</organism>
<feature type="transmembrane region" description="Helical" evidence="7">
    <location>
        <begin position="419"/>
        <end position="441"/>
    </location>
</feature>
<dbReference type="InterPro" id="IPR020846">
    <property type="entry name" value="MFS_dom"/>
</dbReference>
<feature type="transmembrane region" description="Helical" evidence="7">
    <location>
        <begin position="167"/>
        <end position="191"/>
    </location>
</feature>
<feature type="transmembrane region" description="Helical" evidence="7">
    <location>
        <begin position="31"/>
        <end position="50"/>
    </location>
</feature>
<evidence type="ECO:0000256" key="6">
    <source>
        <dbReference type="ARBA" id="ARBA00023136"/>
    </source>
</evidence>
<dbReference type="PANTHER" id="PTHR43045:SF7">
    <property type="entry name" value="MAJOR FACILITATOR SUPERFAMILY TRANSPORTER"/>
    <property type="match status" value="1"/>
</dbReference>
<reference evidence="9" key="1">
    <citation type="submission" date="2024-07" db="EMBL/GenBank/DDBJ databases">
        <authorList>
            <person name="fu j."/>
        </authorList>
    </citation>
    <scope>NUCLEOTIDE SEQUENCE</scope>
    <source>
        <strain evidence="9">P10A9</strain>
    </source>
</reference>
<dbReference type="InterPro" id="IPR005829">
    <property type="entry name" value="Sugar_transporter_CS"/>
</dbReference>
<feature type="transmembrane region" description="Helical" evidence="7">
    <location>
        <begin position="393"/>
        <end position="413"/>
    </location>
</feature>
<evidence type="ECO:0000256" key="7">
    <source>
        <dbReference type="SAM" id="Phobius"/>
    </source>
</evidence>
<dbReference type="AlphaFoldDB" id="A0AB39L4U3"/>
<protein>
    <submittedName>
        <fullName evidence="9">MFS transporter</fullName>
    </submittedName>
</protein>
<feature type="transmembrane region" description="Helical" evidence="7">
    <location>
        <begin position="125"/>
        <end position="146"/>
    </location>
</feature>
<dbReference type="RefSeq" id="WP_369046409.1">
    <property type="nucleotide sequence ID" value="NZ_CP163302.1"/>
</dbReference>
<evidence type="ECO:0000256" key="3">
    <source>
        <dbReference type="ARBA" id="ARBA00022475"/>
    </source>
</evidence>
<evidence type="ECO:0000313" key="9">
    <source>
        <dbReference type="EMBL" id="XDP46016.1"/>
    </source>
</evidence>
<keyword evidence="2" id="KW-0813">Transport</keyword>
<sequence length="458" mass="48071">MSIAAPITRTVAVADLRRAGWASSLGSAMEYYDFALYSLASALVFGPLFFPGNDPATALILSFGTYFLGFAVRPVGGIVFGRLGDRVGRKFVLMATILLMGGGSTLIGVLPTYHGASGDWYGKGGAGVLAPILLIVLRLVQGLGAGAEMSGASVLMAEFAPPARRGYLASLPFLGVQIGTVVAAVVYFLMLGASASTPISQTWLWRIPFLSSVLILGVAIFIRLKLRESPTFVRLEANEQIENRPLRTLVTRSWKTILIGLGLRMAENGGSSIYQAFAVAYVSSAAVGIKGPIGALSLVIAAAVGAAMVPVAGRLTDRYGRRPVYRALAVYQLLTVFPIWWVLSHGDTLSTIIVISLGLGIGSWGMFGAQSALMCELFGSRQRYLGASVAREVSAVFAGGIAPMVGAAIMSASGSGNGAWIPIAGYLAVLTAITVVATFFMPETRGRDLDRTTDAIAD</sequence>
<name>A0AB39L4U3_9MICC</name>
<keyword evidence="6 7" id="KW-0472">Membrane</keyword>
<dbReference type="CDD" id="cd17369">
    <property type="entry name" value="MFS_ShiA_like"/>
    <property type="match status" value="1"/>
</dbReference>
<comment type="subcellular location">
    <subcellularLocation>
        <location evidence="1">Cell membrane</location>
        <topology evidence="1">Multi-pass membrane protein</topology>
    </subcellularLocation>
</comment>
<dbReference type="GO" id="GO:0022857">
    <property type="term" value="F:transmembrane transporter activity"/>
    <property type="evidence" value="ECO:0007669"/>
    <property type="project" value="InterPro"/>
</dbReference>
<feature type="domain" description="Major facilitator superfamily (MFS) profile" evidence="8">
    <location>
        <begin position="19"/>
        <end position="445"/>
    </location>
</feature>
<feature type="transmembrane region" description="Helical" evidence="7">
    <location>
        <begin position="203"/>
        <end position="224"/>
    </location>
</feature>
<dbReference type="EMBL" id="CP163302">
    <property type="protein sequence ID" value="XDP46016.1"/>
    <property type="molecule type" value="Genomic_DNA"/>
</dbReference>
<feature type="transmembrane region" description="Helical" evidence="7">
    <location>
        <begin position="295"/>
        <end position="312"/>
    </location>
</feature>
<dbReference type="KEGG" id="spue:AB5L97_03050"/>
<dbReference type="PANTHER" id="PTHR43045">
    <property type="entry name" value="SHIKIMATE TRANSPORTER"/>
    <property type="match status" value="1"/>
</dbReference>
<gene>
    <name evidence="9" type="ORF">AB5L97_03050</name>
</gene>
<dbReference type="Pfam" id="PF00083">
    <property type="entry name" value="Sugar_tr"/>
    <property type="match status" value="2"/>
</dbReference>
<feature type="transmembrane region" description="Helical" evidence="7">
    <location>
        <begin position="91"/>
        <end position="113"/>
    </location>
</feature>
<proteinExistence type="predicted"/>
<keyword evidence="4 7" id="KW-0812">Transmembrane</keyword>
<evidence type="ECO:0000259" key="8">
    <source>
        <dbReference type="PROSITE" id="PS50850"/>
    </source>
</evidence>
<keyword evidence="5 7" id="KW-1133">Transmembrane helix</keyword>
<keyword evidence="3" id="KW-1003">Cell membrane</keyword>
<dbReference type="InterPro" id="IPR005828">
    <property type="entry name" value="MFS_sugar_transport-like"/>
</dbReference>
<evidence type="ECO:0000256" key="4">
    <source>
        <dbReference type="ARBA" id="ARBA00022692"/>
    </source>
</evidence>
<dbReference type="Gene3D" id="1.20.1250.20">
    <property type="entry name" value="MFS general substrate transporter like domains"/>
    <property type="match status" value="2"/>
</dbReference>